<dbReference type="Pfam" id="PF00433">
    <property type="entry name" value="Pkinase_C"/>
    <property type="match status" value="1"/>
</dbReference>
<dbReference type="PROSITE" id="PS51285">
    <property type="entry name" value="AGC_KINASE_CTER"/>
    <property type="match status" value="1"/>
</dbReference>
<dbReference type="PANTHER" id="PTHR24351">
    <property type="entry name" value="RIBOSOMAL PROTEIN S6 KINASE"/>
    <property type="match status" value="1"/>
</dbReference>
<dbReference type="Gene3D" id="3.30.200.20">
    <property type="entry name" value="Phosphorylase Kinase, domain 1"/>
    <property type="match status" value="1"/>
</dbReference>
<evidence type="ECO:0000259" key="6">
    <source>
        <dbReference type="PROSITE" id="PS51285"/>
    </source>
</evidence>
<evidence type="ECO:0000256" key="3">
    <source>
        <dbReference type="ARBA" id="ARBA00022741"/>
    </source>
</evidence>
<feature type="domain" description="AGC-kinase C-terminal" evidence="6">
    <location>
        <begin position="66"/>
        <end position="137"/>
    </location>
</feature>
<evidence type="ECO:0000313" key="7">
    <source>
        <dbReference type="EMBL" id="NDJ98647.1"/>
    </source>
</evidence>
<dbReference type="SMART" id="SM00133">
    <property type="entry name" value="S_TK_X"/>
    <property type="match status" value="1"/>
</dbReference>
<dbReference type="SUPFAM" id="SSF56112">
    <property type="entry name" value="Protein kinase-like (PK-like)"/>
    <property type="match status" value="1"/>
</dbReference>
<evidence type="ECO:0000256" key="5">
    <source>
        <dbReference type="ARBA" id="ARBA00022840"/>
    </source>
</evidence>
<keyword evidence="1" id="KW-0723">Serine/threonine-protein kinase</keyword>
<organism evidence="7">
    <name type="scientific">Myxobolus squamalis</name>
    <name type="common">Myxosporean</name>
    <dbReference type="NCBI Taxonomy" id="59785"/>
    <lineage>
        <taxon>Eukaryota</taxon>
        <taxon>Metazoa</taxon>
        <taxon>Cnidaria</taxon>
        <taxon>Myxozoa</taxon>
        <taxon>Myxosporea</taxon>
        <taxon>Bivalvulida</taxon>
        <taxon>Platysporina</taxon>
        <taxon>Myxobolidae</taxon>
        <taxon>Myxobolus</taxon>
    </lineage>
</organism>
<keyword evidence="4 7" id="KW-0418">Kinase</keyword>
<proteinExistence type="predicted"/>
<reference evidence="7" key="1">
    <citation type="submission" date="2018-11" db="EMBL/GenBank/DDBJ databases">
        <title>Myxobolus squamalis genome and transcriptome.</title>
        <authorList>
            <person name="Yahalomi D."/>
            <person name="Atkinson S.D."/>
            <person name="Neuhof M."/>
            <person name="Chang E.S."/>
            <person name="Philippe H."/>
            <person name="Cartwright P."/>
            <person name="Bartholomew J.L."/>
            <person name="Huchon D."/>
        </authorList>
    </citation>
    <scope>NUCLEOTIDE SEQUENCE</scope>
    <source>
        <strain evidence="7">71B08</strain>
        <tissue evidence="7">Whole</tissue>
    </source>
</reference>
<protein>
    <submittedName>
        <fullName evidence="7">Ribosomal protein S6 kinase beta-2 (Trinotate prediction)</fullName>
    </submittedName>
</protein>
<dbReference type="GO" id="GO:0005524">
    <property type="term" value="F:ATP binding"/>
    <property type="evidence" value="ECO:0007669"/>
    <property type="project" value="UniProtKB-KW"/>
</dbReference>
<dbReference type="AlphaFoldDB" id="A0A6B2G4Z2"/>
<dbReference type="Gene3D" id="1.10.510.10">
    <property type="entry name" value="Transferase(Phosphotransferase) domain 1"/>
    <property type="match status" value="1"/>
</dbReference>
<evidence type="ECO:0000256" key="2">
    <source>
        <dbReference type="ARBA" id="ARBA00022679"/>
    </source>
</evidence>
<dbReference type="InterPro" id="IPR017892">
    <property type="entry name" value="Pkinase_C"/>
</dbReference>
<accession>A0A6B2G4Z2</accession>
<keyword evidence="2" id="KW-0808">Transferase</keyword>
<dbReference type="GO" id="GO:0004674">
    <property type="term" value="F:protein serine/threonine kinase activity"/>
    <property type="evidence" value="ECO:0007669"/>
    <property type="project" value="UniProtKB-KW"/>
</dbReference>
<name>A0A6B2G4Z2_MYXSQ</name>
<dbReference type="InterPro" id="IPR011009">
    <property type="entry name" value="Kinase-like_dom_sf"/>
</dbReference>
<sequence length="137" mass="15738">MPPFYAGNDNIAEMYKNICNNEVVFRVKCSLCAKGFIQALLKKNPTERLGYGPGDWNDIKQHAFLRNILWDDLYNRRLKPPFDPSVANELDFKNIDSMFLEDEIPDSIINTGLNPLSDNPTSNQFVGFTYVQDKELD</sequence>
<evidence type="ECO:0000256" key="1">
    <source>
        <dbReference type="ARBA" id="ARBA00022527"/>
    </source>
</evidence>
<keyword evidence="5" id="KW-0067">ATP-binding</keyword>
<dbReference type="EMBL" id="GHBR01005996">
    <property type="protein sequence ID" value="NDJ98647.1"/>
    <property type="molecule type" value="Transcribed_RNA"/>
</dbReference>
<dbReference type="InterPro" id="IPR000961">
    <property type="entry name" value="AGC-kinase_C"/>
</dbReference>
<keyword evidence="3" id="KW-0547">Nucleotide-binding</keyword>
<evidence type="ECO:0000256" key="4">
    <source>
        <dbReference type="ARBA" id="ARBA00022777"/>
    </source>
</evidence>